<dbReference type="InterPro" id="IPR008990">
    <property type="entry name" value="Elect_transpt_acc-like_dom_sf"/>
</dbReference>
<dbReference type="InterPro" id="IPR023808">
    <property type="entry name" value="Nitrile_Hydratase_acc_put"/>
</dbReference>
<protein>
    <submittedName>
        <fullName evidence="3">Nitrile hydratase accessory protein</fullName>
    </submittedName>
</protein>
<dbReference type="InterPro" id="IPR042262">
    <property type="entry name" value="CN_hydtase_beta_C"/>
</dbReference>
<evidence type="ECO:0000313" key="4">
    <source>
        <dbReference type="Proteomes" id="UP001243009"/>
    </source>
</evidence>
<evidence type="ECO:0000259" key="2">
    <source>
        <dbReference type="Pfam" id="PF21006"/>
    </source>
</evidence>
<reference evidence="3 4" key="1">
    <citation type="submission" date="2023-08" db="EMBL/GenBank/DDBJ databases">
        <title>The draft genome sequence of Paracraurococcus sp. LOR1-02.</title>
        <authorList>
            <person name="Kingkaew E."/>
            <person name="Tanasupawat S."/>
        </authorList>
    </citation>
    <scope>NUCLEOTIDE SEQUENCE [LARGE SCALE GENOMIC DNA]</scope>
    <source>
        <strain evidence="3 4">LOR1-02</strain>
    </source>
</reference>
<feature type="domain" description="Nitrile hydratase beta subunit-like N-terminal" evidence="2">
    <location>
        <begin position="4"/>
        <end position="102"/>
    </location>
</feature>
<dbReference type="InterPro" id="IPR049054">
    <property type="entry name" value="CN_hydtase_beta-like_N"/>
</dbReference>
<evidence type="ECO:0000313" key="3">
    <source>
        <dbReference type="EMBL" id="MDO9709756.1"/>
    </source>
</evidence>
<dbReference type="EMBL" id="JAUTWS010000013">
    <property type="protein sequence ID" value="MDO9709756.1"/>
    <property type="molecule type" value="Genomic_DNA"/>
</dbReference>
<dbReference type="RefSeq" id="WP_305104623.1">
    <property type="nucleotide sequence ID" value="NZ_JAUTWS010000013.1"/>
</dbReference>
<comment type="caution">
    <text evidence="3">The sequence shown here is derived from an EMBL/GenBank/DDBJ whole genome shotgun (WGS) entry which is preliminary data.</text>
</comment>
<dbReference type="Gene3D" id="1.10.472.20">
    <property type="entry name" value="Nitrile hydratase, beta subunit"/>
    <property type="match status" value="1"/>
</dbReference>
<dbReference type="Proteomes" id="UP001243009">
    <property type="component" value="Unassembled WGS sequence"/>
</dbReference>
<dbReference type="Pfam" id="PF21006">
    <property type="entry name" value="NHase_beta_N"/>
    <property type="match status" value="1"/>
</dbReference>
<feature type="compositionally biased region" description="Basic and acidic residues" evidence="1">
    <location>
        <begin position="123"/>
        <end position="132"/>
    </location>
</feature>
<keyword evidence="4" id="KW-1185">Reference proteome</keyword>
<accession>A0ABT9E0T7</accession>
<feature type="region of interest" description="Disordered" evidence="1">
    <location>
        <begin position="113"/>
        <end position="153"/>
    </location>
</feature>
<evidence type="ECO:0000256" key="1">
    <source>
        <dbReference type="SAM" id="MobiDB-lite"/>
    </source>
</evidence>
<sequence>MTEPVGPDPGGGGFREPWQAKAFALVVLLHRQGHFAWEEWVRTLAAEVAARPQRAEEDADAAYHRQFLAALEAITAARGLATAPAMSARARQWRQAYLNTPHGHPVELANAGEAAAEGEGHDEDEHGHDHAHAHGGLQPQRVPVAISPGARHP</sequence>
<name>A0ABT9E0T7_9PROT</name>
<proteinExistence type="predicted"/>
<gene>
    <name evidence="3" type="ORF">Q7A36_15500</name>
</gene>
<dbReference type="NCBIfam" id="TIGR03889">
    <property type="entry name" value="nitrile_acc"/>
    <property type="match status" value="1"/>
</dbReference>
<dbReference type="SUPFAM" id="SSF50090">
    <property type="entry name" value="Electron transport accessory proteins"/>
    <property type="match status" value="1"/>
</dbReference>
<organism evidence="3 4">
    <name type="scientific">Paracraurococcus lichenis</name>
    <dbReference type="NCBI Taxonomy" id="3064888"/>
    <lineage>
        <taxon>Bacteria</taxon>
        <taxon>Pseudomonadati</taxon>
        <taxon>Pseudomonadota</taxon>
        <taxon>Alphaproteobacteria</taxon>
        <taxon>Acetobacterales</taxon>
        <taxon>Roseomonadaceae</taxon>
        <taxon>Paracraurococcus</taxon>
    </lineage>
</organism>